<gene>
    <name evidence="3" type="primary">LOC106154811</name>
</gene>
<dbReference type="AlphaFoldDB" id="A0A1S3HFE7"/>
<dbReference type="RefSeq" id="XP_013384764.1">
    <property type="nucleotide sequence ID" value="XM_013529310.2"/>
</dbReference>
<accession>A0A1S3HFE7</accession>
<organism evidence="2 3">
    <name type="scientific">Lingula anatina</name>
    <name type="common">Brachiopod</name>
    <name type="synonym">Lingula unguis</name>
    <dbReference type="NCBI Taxonomy" id="7574"/>
    <lineage>
        <taxon>Eukaryota</taxon>
        <taxon>Metazoa</taxon>
        <taxon>Spiralia</taxon>
        <taxon>Lophotrochozoa</taxon>
        <taxon>Brachiopoda</taxon>
        <taxon>Linguliformea</taxon>
        <taxon>Lingulata</taxon>
        <taxon>Lingulida</taxon>
        <taxon>Linguloidea</taxon>
        <taxon>Lingulidae</taxon>
        <taxon>Lingula</taxon>
    </lineage>
</organism>
<dbReference type="GeneID" id="106154811"/>
<evidence type="ECO:0000313" key="3">
    <source>
        <dbReference type="RefSeq" id="XP_013384764.1"/>
    </source>
</evidence>
<sequence length="104" mass="11756">MSKLVLSLSIIGLILMQVVLYTSAQMYHYSKGWGPSSSGKRNSPENLCQVRPFIRKLVHDVIQGEFERLKTVCAHGQWLGGAGTTQSLWEQIERRLPQDEPSLE</sequence>
<evidence type="ECO:0000256" key="1">
    <source>
        <dbReference type="SAM" id="SignalP"/>
    </source>
</evidence>
<keyword evidence="2" id="KW-1185">Reference proteome</keyword>
<feature type="signal peptide" evidence="1">
    <location>
        <begin position="1"/>
        <end position="24"/>
    </location>
</feature>
<keyword evidence="1" id="KW-0732">Signal</keyword>
<name>A0A1S3HFE7_LINAN</name>
<dbReference type="Proteomes" id="UP000085678">
    <property type="component" value="Unplaced"/>
</dbReference>
<proteinExistence type="predicted"/>
<reference evidence="3" key="1">
    <citation type="submission" date="2025-08" db="UniProtKB">
        <authorList>
            <consortium name="RefSeq"/>
        </authorList>
    </citation>
    <scope>IDENTIFICATION</scope>
    <source>
        <tissue evidence="3">Gonads</tissue>
    </source>
</reference>
<evidence type="ECO:0000313" key="2">
    <source>
        <dbReference type="Proteomes" id="UP000085678"/>
    </source>
</evidence>
<dbReference type="KEGG" id="lak:106154811"/>
<dbReference type="InParanoid" id="A0A1S3HFE7"/>
<protein>
    <submittedName>
        <fullName evidence="3">Prepro-gonadotropin-releasing hormone-like protein</fullName>
    </submittedName>
</protein>
<feature type="chain" id="PRO_5030033798" evidence="1">
    <location>
        <begin position="25"/>
        <end position="104"/>
    </location>
</feature>